<dbReference type="EnsemblPlants" id="KEH32941">
    <property type="protein sequence ID" value="KEH32941"/>
    <property type="gene ID" value="MTR_3g011860"/>
</dbReference>
<dbReference type="HOGENOM" id="CLU_861567_0_0_1"/>
<dbReference type="AlphaFoldDB" id="G7ZZF9"/>
<dbReference type="InterPro" id="IPR036514">
    <property type="entry name" value="SGNH_hydro_sf"/>
</dbReference>
<name>G7ZZF9_MEDTR</name>
<reference evidence="7" key="3">
    <citation type="submission" date="2015-04" db="UniProtKB">
        <authorList>
            <consortium name="EnsemblPlants"/>
        </authorList>
    </citation>
    <scope>IDENTIFICATION</scope>
    <source>
        <strain evidence="7">cv. Jemalong A17</strain>
    </source>
</reference>
<dbReference type="GO" id="GO:0016740">
    <property type="term" value="F:transferase activity"/>
    <property type="evidence" value="ECO:0007669"/>
    <property type="project" value="UniProtKB-KW"/>
</dbReference>
<dbReference type="STRING" id="3880.G7ZZF9"/>
<gene>
    <name evidence="6" type="ordered locus">MTR_3g011860</name>
</gene>
<dbReference type="InterPro" id="IPR029045">
    <property type="entry name" value="ClpP/crotonase-like_dom_sf"/>
</dbReference>
<evidence type="ECO:0000256" key="2">
    <source>
        <dbReference type="ARBA" id="ARBA00022741"/>
    </source>
</evidence>
<dbReference type="Proteomes" id="UP000002051">
    <property type="component" value="Chromosome 3"/>
</dbReference>
<evidence type="ECO:0000313" key="8">
    <source>
        <dbReference type="Proteomes" id="UP000002051"/>
    </source>
</evidence>
<evidence type="ECO:0000259" key="5">
    <source>
        <dbReference type="Pfam" id="PF01039"/>
    </source>
</evidence>
<sequence>MISHGRSTYDGGRVCRHNHNSYHDIEDLLDQMVAWTTKVDNNDANNRNNPSRGGEPIPVEGAKFRNIEERNVELQQAIVKMEQGGTAGGAYIPAMADESVMVKENGIIVLAGPPLVKVTSREEVFVENLGDAAMHCKTSDVVKNLHVAGRDALTNGLQNVSYEYKEQLYDVNEHRFIALQDLKQPFDIREAISRIVNENKFDDIKKLYGTTIVTGFAKIIGQPNIVGFMVSSKSESNGITCVQEINSTNQIFNNKLKGLVDQFNNQLPDSKFIYVNSYGIFQDIISNHSAYDFSVTNVGCCGVGRKNGQIICLPMQTPCENRR</sequence>
<keyword evidence="8" id="KW-1185">Reference proteome</keyword>
<dbReference type="PANTHER" id="PTHR22855:SF13">
    <property type="entry name" value="METHYLCROTONOYL-COA CARBOXYLASE BETA CHAIN, MITOCHONDRIAL"/>
    <property type="match status" value="1"/>
</dbReference>
<dbReference type="Gene3D" id="3.90.226.10">
    <property type="entry name" value="2-enoyl-CoA Hydratase, Chain A, domain 1"/>
    <property type="match status" value="1"/>
</dbReference>
<proteinExistence type="inferred from homology"/>
<evidence type="ECO:0000313" key="7">
    <source>
        <dbReference type="EnsemblPlants" id="KEH32941"/>
    </source>
</evidence>
<dbReference type="PANTHER" id="PTHR22855">
    <property type="entry name" value="ACETYL, PROPIONYL, PYRUVATE, AND GLUTACONYL CARBOXYLASE-RELATED"/>
    <property type="match status" value="1"/>
</dbReference>
<dbReference type="GO" id="GO:0016788">
    <property type="term" value="F:hydrolase activity, acting on ester bonds"/>
    <property type="evidence" value="ECO:0007669"/>
    <property type="project" value="InterPro"/>
</dbReference>
<keyword evidence="3" id="KW-0067">ATP-binding</keyword>
<dbReference type="InterPro" id="IPR045190">
    <property type="entry name" value="MCCB/AccD1-like"/>
</dbReference>
<evidence type="ECO:0000256" key="3">
    <source>
        <dbReference type="ARBA" id="ARBA00022840"/>
    </source>
</evidence>
<organism evidence="6 8">
    <name type="scientific">Medicago truncatula</name>
    <name type="common">Barrel medic</name>
    <name type="synonym">Medicago tribuloides</name>
    <dbReference type="NCBI Taxonomy" id="3880"/>
    <lineage>
        <taxon>Eukaryota</taxon>
        <taxon>Viridiplantae</taxon>
        <taxon>Streptophyta</taxon>
        <taxon>Embryophyta</taxon>
        <taxon>Tracheophyta</taxon>
        <taxon>Spermatophyta</taxon>
        <taxon>Magnoliopsida</taxon>
        <taxon>eudicotyledons</taxon>
        <taxon>Gunneridae</taxon>
        <taxon>Pentapetalae</taxon>
        <taxon>rosids</taxon>
        <taxon>fabids</taxon>
        <taxon>Fabales</taxon>
        <taxon>Fabaceae</taxon>
        <taxon>Papilionoideae</taxon>
        <taxon>50 kb inversion clade</taxon>
        <taxon>NPAAA clade</taxon>
        <taxon>Hologalegina</taxon>
        <taxon>IRL clade</taxon>
        <taxon>Trifolieae</taxon>
        <taxon>Medicago</taxon>
    </lineage>
</organism>
<feature type="domain" description="Acetyl-coenzyme A carboxylase carboxyl transferase subunit beta" evidence="5">
    <location>
        <begin position="85"/>
        <end position="238"/>
    </location>
</feature>
<keyword evidence="6" id="KW-0808">Transferase</keyword>
<evidence type="ECO:0000256" key="1">
    <source>
        <dbReference type="ARBA" id="ARBA00006102"/>
    </source>
</evidence>
<accession>G7ZZF9</accession>
<dbReference type="eggNOG" id="KOG0540">
    <property type="taxonomic scope" value="Eukaryota"/>
</dbReference>
<keyword evidence="2" id="KW-0547">Nucleotide-binding</keyword>
<reference evidence="6 8" key="2">
    <citation type="journal article" date="2014" name="BMC Genomics">
        <title>An improved genome release (version Mt4.0) for the model legume Medicago truncatula.</title>
        <authorList>
            <person name="Tang H."/>
            <person name="Krishnakumar V."/>
            <person name="Bidwell S."/>
            <person name="Rosen B."/>
            <person name="Chan A."/>
            <person name="Zhou S."/>
            <person name="Gentzbittel L."/>
            <person name="Childs K.L."/>
            <person name="Yandell M."/>
            <person name="Gundlach H."/>
            <person name="Mayer K.F."/>
            <person name="Schwartz D.C."/>
            <person name="Town C.D."/>
        </authorList>
    </citation>
    <scope>GENOME REANNOTATION</scope>
    <source>
        <strain evidence="6">A17</strain>
        <strain evidence="7 8">cv. Jemalong A17</strain>
    </source>
</reference>
<comment type="similarity">
    <text evidence="1">Belongs to the AccD/PCCB family.</text>
</comment>
<dbReference type="PaxDb" id="3880-AES84514"/>
<dbReference type="SUPFAM" id="SSF52096">
    <property type="entry name" value="ClpP/crotonase"/>
    <property type="match status" value="2"/>
</dbReference>
<dbReference type="Pfam" id="PF01039">
    <property type="entry name" value="Carboxyl_trans"/>
    <property type="match status" value="1"/>
</dbReference>
<feature type="region of interest" description="Disordered" evidence="4">
    <location>
        <begin position="40"/>
        <end position="59"/>
    </location>
</feature>
<dbReference type="EMBL" id="CM001219">
    <property type="protein sequence ID" value="KEH32941.1"/>
    <property type="molecule type" value="Genomic_DNA"/>
</dbReference>
<evidence type="ECO:0000313" key="6">
    <source>
        <dbReference type="EMBL" id="KEH32941.1"/>
    </source>
</evidence>
<dbReference type="InterPro" id="IPR034733">
    <property type="entry name" value="AcCoA_carboxyl_beta"/>
</dbReference>
<protein>
    <submittedName>
        <fullName evidence="6">Carboxyl transferase domain protein</fullName>
    </submittedName>
</protein>
<evidence type="ECO:0000256" key="4">
    <source>
        <dbReference type="SAM" id="MobiDB-lite"/>
    </source>
</evidence>
<dbReference type="Gene3D" id="3.40.50.1110">
    <property type="entry name" value="SGNH hydrolase"/>
    <property type="match status" value="1"/>
</dbReference>
<reference evidence="6 8" key="1">
    <citation type="journal article" date="2011" name="Nature">
        <title>The Medicago genome provides insight into the evolution of rhizobial symbioses.</title>
        <authorList>
            <person name="Young N.D."/>
            <person name="Debelle F."/>
            <person name="Oldroyd G.E."/>
            <person name="Geurts R."/>
            <person name="Cannon S.B."/>
            <person name="Udvardi M.K."/>
            <person name="Benedito V.A."/>
            <person name="Mayer K.F."/>
            <person name="Gouzy J."/>
            <person name="Schoof H."/>
            <person name="Van de Peer Y."/>
            <person name="Proost S."/>
            <person name="Cook D.R."/>
            <person name="Meyers B.C."/>
            <person name="Spannagl M."/>
            <person name="Cheung F."/>
            <person name="De Mita S."/>
            <person name="Krishnakumar V."/>
            <person name="Gundlach H."/>
            <person name="Zhou S."/>
            <person name="Mudge J."/>
            <person name="Bharti A.K."/>
            <person name="Murray J.D."/>
            <person name="Naoumkina M.A."/>
            <person name="Rosen B."/>
            <person name="Silverstein K.A."/>
            <person name="Tang H."/>
            <person name="Rombauts S."/>
            <person name="Zhao P.X."/>
            <person name="Zhou P."/>
            <person name="Barbe V."/>
            <person name="Bardou P."/>
            <person name="Bechner M."/>
            <person name="Bellec A."/>
            <person name="Berger A."/>
            <person name="Berges H."/>
            <person name="Bidwell S."/>
            <person name="Bisseling T."/>
            <person name="Choisne N."/>
            <person name="Couloux A."/>
            <person name="Denny R."/>
            <person name="Deshpande S."/>
            <person name="Dai X."/>
            <person name="Doyle J.J."/>
            <person name="Dudez A.M."/>
            <person name="Farmer A.D."/>
            <person name="Fouteau S."/>
            <person name="Franken C."/>
            <person name="Gibelin C."/>
            <person name="Gish J."/>
            <person name="Goldstein S."/>
            <person name="Gonzalez A.J."/>
            <person name="Green P.J."/>
            <person name="Hallab A."/>
            <person name="Hartog M."/>
            <person name="Hua A."/>
            <person name="Humphray S.J."/>
            <person name="Jeong D.H."/>
            <person name="Jing Y."/>
            <person name="Jocker A."/>
            <person name="Kenton S.M."/>
            <person name="Kim D.J."/>
            <person name="Klee K."/>
            <person name="Lai H."/>
            <person name="Lang C."/>
            <person name="Lin S."/>
            <person name="Macmil S.L."/>
            <person name="Magdelenat G."/>
            <person name="Matthews L."/>
            <person name="McCorrison J."/>
            <person name="Monaghan E.L."/>
            <person name="Mun J.H."/>
            <person name="Najar F.Z."/>
            <person name="Nicholson C."/>
            <person name="Noirot C."/>
            <person name="O'Bleness M."/>
            <person name="Paule C.R."/>
            <person name="Poulain J."/>
            <person name="Prion F."/>
            <person name="Qin B."/>
            <person name="Qu C."/>
            <person name="Retzel E.F."/>
            <person name="Riddle C."/>
            <person name="Sallet E."/>
            <person name="Samain S."/>
            <person name="Samson N."/>
            <person name="Sanders I."/>
            <person name="Saurat O."/>
            <person name="Scarpelli C."/>
            <person name="Schiex T."/>
            <person name="Segurens B."/>
            <person name="Severin A.J."/>
            <person name="Sherrier D.J."/>
            <person name="Shi R."/>
            <person name="Sims S."/>
            <person name="Singer S.R."/>
            <person name="Sinharoy S."/>
            <person name="Sterck L."/>
            <person name="Viollet A."/>
            <person name="Wang B.B."/>
            <person name="Wang K."/>
            <person name="Wang M."/>
            <person name="Wang X."/>
            <person name="Warfsmann J."/>
            <person name="Weissenbach J."/>
            <person name="White D.D."/>
            <person name="White J.D."/>
            <person name="Wiley G.B."/>
            <person name="Wincker P."/>
            <person name="Xing Y."/>
            <person name="Yang L."/>
            <person name="Yao Z."/>
            <person name="Ying F."/>
            <person name="Zhai J."/>
            <person name="Zhou L."/>
            <person name="Zuber A."/>
            <person name="Denarie J."/>
            <person name="Dixon R.A."/>
            <person name="May G.D."/>
            <person name="Schwartz D.C."/>
            <person name="Rogers J."/>
            <person name="Quetier F."/>
            <person name="Town C.D."/>
            <person name="Roe B.A."/>
        </authorList>
    </citation>
    <scope>NUCLEOTIDE SEQUENCE [LARGE SCALE GENOMIC DNA]</scope>
    <source>
        <strain evidence="6">A17</strain>
        <strain evidence="7 8">cv. Jemalong A17</strain>
    </source>
</reference>
<dbReference type="GO" id="GO:0005524">
    <property type="term" value="F:ATP binding"/>
    <property type="evidence" value="ECO:0007669"/>
    <property type="project" value="UniProtKB-KW"/>
</dbReference>